<dbReference type="HAMAP" id="MF_00222">
    <property type="entry name" value="Shikimate_DH_AroE"/>
    <property type="match status" value="1"/>
</dbReference>
<feature type="binding site" evidence="8">
    <location>
        <position position="96"/>
    </location>
    <ligand>
        <name>shikimate</name>
        <dbReference type="ChEBI" id="CHEBI:36208"/>
    </ligand>
</feature>
<dbReference type="SUPFAM" id="SSF51735">
    <property type="entry name" value="NAD(P)-binding Rossmann-fold domains"/>
    <property type="match status" value="1"/>
</dbReference>
<accession>F3L0W8</accession>
<dbReference type="AlphaFoldDB" id="F3L0W8"/>
<dbReference type="GO" id="GO:0009423">
    <property type="term" value="P:chorismate biosynthetic process"/>
    <property type="evidence" value="ECO:0007669"/>
    <property type="project" value="UniProtKB-UniRule"/>
</dbReference>
<dbReference type="GO" id="GO:0019632">
    <property type="term" value="P:shikimate metabolic process"/>
    <property type="evidence" value="ECO:0007669"/>
    <property type="project" value="InterPro"/>
</dbReference>
<keyword evidence="3 8" id="KW-0028">Amino-acid biosynthesis</keyword>
<comment type="subunit">
    <text evidence="8">Homodimer.</text>
</comment>
<comment type="caution">
    <text evidence="8">Lacks conserved residue(s) required for the propagation of feature annotation.</text>
</comment>
<evidence type="ECO:0000256" key="5">
    <source>
        <dbReference type="ARBA" id="ARBA00023002"/>
    </source>
</evidence>
<feature type="binding site" evidence="8">
    <location>
        <position position="256"/>
    </location>
    <ligand>
        <name>shikimate</name>
        <dbReference type="ChEBI" id="CHEBI:36208"/>
    </ligand>
</feature>
<dbReference type="GO" id="GO:0004764">
    <property type="term" value="F:shikimate 3-dehydrogenase (NADP+) activity"/>
    <property type="evidence" value="ECO:0007669"/>
    <property type="project" value="UniProtKB-UniRule"/>
</dbReference>
<reference evidence="12 13" key="1">
    <citation type="journal article" date="2011" name="J. Bacteriol.">
        <title>Genome sequence of strain IMCC3088, a proteorhodopsin-containing marine bacterium belonging to the OM60/NOR5 clade.</title>
        <authorList>
            <person name="Jang Y."/>
            <person name="Oh H.M."/>
            <person name="Kang I."/>
            <person name="Lee K."/>
            <person name="Yang S.J."/>
            <person name="Cho J.C."/>
        </authorList>
    </citation>
    <scope>NUCLEOTIDE SEQUENCE [LARGE SCALE GENOMIC DNA]</scope>
    <source>
        <strain evidence="12 13">IMCC3088</strain>
    </source>
</reference>
<evidence type="ECO:0000256" key="8">
    <source>
        <dbReference type="HAMAP-Rule" id="MF_00222"/>
    </source>
</evidence>
<evidence type="ECO:0000313" key="13">
    <source>
        <dbReference type="Proteomes" id="UP000005615"/>
    </source>
</evidence>
<evidence type="ECO:0000256" key="1">
    <source>
        <dbReference type="ARBA" id="ARBA00004871"/>
    </source>
</evidence>
<dbReference type="InterPro" id="IPR036291">
    <property type="entry name" value="NAD(P)-bd_dom_sf"/>
</dbReference>
<dbReference type="FunFam" id="3.40.50.720:FF:000104">
    <property type="entry name" value="Shikimate dehydrogenase (NADP(+))"/>
    <property type="match status" value="1"/>
</dbReference>
<dbReference type="STRING" id="2518989.IMCC3088_1060"/>
<dbReference type="PANTHER" id="PTHR21089">
    <property type="entry name" value="SHIKIMATE DEHYDROGENASE"/>
    <property type="match status" value="1"/>
</dbReference>
<evidence type="ECO:0000256" key="6">
    <source>
        <dbReference type="ARBA" id="ARBA00023141"/>
    </source>
</evidence>
<feature type="binding site" evidence="8">
    <location>
        <begin position="160"/>
        <end position="165"/>
    </location>
    <ligand>
        <name>NADP(+)</name>
        <dbReference type="ChEBI" id="CHEBI:58349"/>
    </ligand>
</feature>
<feature type="domain" description="Shikimate dehydrogenase substrate binding N-terminal" evidence="10">
    <location>
        <begin position="16"/>
        <end position="98"/>
    </location>
</feature>
<feature type="binding site" evidence="8">
    <location>
        <position position="227"/>
    </location>
    <ligand>
        <name>shikimate</name>
        <dbReference type="ChEBI" id="CHEBI:36208"/>
    </ligand>
</feature>
<comment type="pathway">
    <text evidence="1 8">Metabolic intermediate biosynthesis; chorismate biosynthesis; chorismate from D-erythrose 4-phosphate and phosphoenolpyruvate: step 4/7.</text>
</comment>
<feature type="domain" description="Quinate/shikimate 5-dehydrogenase/glutamyl-tRNA reductase" evidence="9">
    <location>
        <begin position="126"/>
        <end position="202"/>
    </location>
</feature>
<evidence type="ECO:0000313" key="12">
    <source>
        <dbReference type="EMBL" id="EGG30076.1"/>
    </source>
</evidence>
<dbReference type="Gene3D" id="3.40.50.720">
    <property type="entry name" value="NAD(P)-binding Rossmann-like Domain"/>
    <property type="match status" value="1"/>
</dbReference>
<dbReference type="CDD" id="cd01065">
    <property type="entry name" value="NAD_bind_Shikimate_DH"/>
    <property type="match status" value="1"/>
</dbReference>
<dbReference type="UniPathway" id="UPA00053">
    <property type="reaction ID" value="UER00087"/>
</dbReference>
<feature type="binding site" evidence="8">
    <location>
        <position position="111"/>
    </location>
    <ligand>
        <name>shikimate</name>
        <dbReference type="ChEBI" id="CHEBI:36208"/>
    </ligand>
</feature>
<dbReference type="InterPro" id="IPR041121">
    <property type="entry name" value="SDH_C"/>
</dbReference>
<gene>
    <name evidence="8" type="primary">aroE</name>
    <name evidence="12" type="ORF">IMCC3088_1060</name>
</gene>
<keyword evidence="5 8" id="KW-0560">Oxidoreductase</keyword>
<feature type="binding site" evidence="8">
    <location>
        <begin position="136"/>
        <end position="140"/>
    </location>
    <ligand>
        <name>NADP(+)</name>
        <dbReference type="ChEBI" id="CHEBI:58349"/>
    </ligand>
</feature>
<feature type="binding site" evidence="8">
    <location>
        <position position="249"/>
    </location>
    <ligand>
        <name>NADP(+)</name>
        <dbReference type="ChEBI" id="CHEBI:58349"/>
    </ligand>
</feature>
<evidence type="ECO:0000256" key="7">
    <source>
        <dbReference type="ARBA" id="ARBA00049442"/>
    </source>
</evidence>
<dbReference type="EC" id="1.1.1.25" evidence="2 8"/>
<evidence type="ECO:0000259" key="9">
    <source>
        <dbReference type="Pfam" id="PF01488"/>
    </source>
</evidence>
<dbReference type="InterPro" id="IPR011342">
    <property type="entry name" value="Shikimate_DH"/>
</dbReference>
<feature type="binding site" evidence="8">
    <location>
        <position position="225"/>
    </location>
    <ligand>
        <name>NADP(+)</name>
        <dbReference type="ChEBI" id="CHEBI:58349"/>
    </ligand>
</feature>
<feature type="binding site" evidence="8">
    <location>
        <begin position="24"/>
        <end position="26"/>
    </location>
    <ligand>
        <name>shikimate</name>
        <dbReference type="ChEBI" id="CHEBI:36208"/>
    </ligand>
</feature>
<proteinExistence type="inferred from homology"/>
<dbReference type="eggNOG" id="COG0169">
    <property type="taxonomic scope" value="Bacteria"/>
</dbReference>
<comment type="caution">
    <text evidence="12">The sequence shown here is derived from an EMBL/GenBank/DDBJ whole genome shotgun (WGS) entry which is preliminary data.</text>
</comment>
<dbReference type="Pfam" id="PF18317">
    <property type="entry name" value="SDH_C"/>
    <property type="match status" value="1"/>
</dbReference>
<dbReference type="FunFam" id="3.40.50.10860:FF:000006">
    <property type="entry name" value="Shikimate dehydrogenase (NADP(+))"/>
    <property type="match status" value="1"/>
</dbReference>
<dbReference type="InterPro" id="IPR022893">
    <property type="entry name" value="Shikimate_DH_fam"/>
</dbReference>
<dbReference type="PANTHER" id="PTHR21089:SF1">
    <property type="entry name" value="BIFUNCTIONAL 3-DEHYDROQUINATE DEHYDRATASE_SHIKIMATE DEHYDROGENASE, CHLOROPLASTIC"/>
    <property type="match status" value="1"/>
</dbReference>
<dbReference type="Gene3D" id="3.40.50.10860">
    <property type="entry name" value="Leucine Dehydrogenase, chain A, domain 1"/>
    <property type="match status" value="1"/>
</dbReference>
<feature type="domain" description="SDH C-terminal" evidence="11">
    <location>
        <begin position="249"/>
        <end position="278"/>
    </location>
</feature>
<dbReference type="NCBIfam" id="NF001310">
    <property type="entry name" value="PRK00258.1-2"/>
    <property type="match status" value="1"/>
</dbReference>
<dbReference type="GO" id="GO:0009073">
    <property type="term" value="P:aromatic amino acid family biosynthetic process"/>
    <property type="evidence" value="ECO:0007669"/>
    <property type="project" value="UniProtKB-KW"/>
</dbReference>
<sequence>MSDDTKMVVGQRKYAVFGNPIKQSRSPFIHAEFAKQTGISLQYRAIRVELDDFDRSVTDFFKAGGSGLNVTVPFKEQAYQLASRHSARAVRAKACNTLKPDGDGVYGDNTDGIGLIRDMVANHGWNLRGARVLLLGAGGAARGVMEPLLRESPECLVVANRTLAKAETLAQEFADLGKVWARGLTDLSAELAFDVIINATSAGLKGETPDLPDSLLGDRCCCYDMVYGAEPTAFMRWAAENAAWAVSDGLGMLVEQAAESFYIWHQERPDTASVINHLRGSLAAA</sequence>
<dbReference type="Proteomes" id="UP000005615">
    <property type="component" value="Unassembled WGS sequence"/>
</dbReference>
<comment type="function">
    <text evidence="8">Involved in the biosynthesis of the chorismate, which leads to the biosynthesis of aromatic amino acids. Catalyzes the reversible NADPH linked reduction of 3-dehydroshikimate (DHSA) to yield shikimate (SA).</text>
</comment>
<keyword evidence="6 8" id="KW-0057">Aromatic amino acid biosynthesis</keyword>
<dbReference type="SUPFAM" id="SSF53223">
    <property type="entry name" value="Aminoacid dehydrogenase-like, N-terminal domain"/>
    <property type="match status" value="1"/>
</dbReference>
<protein>
    <recommendedName>
        <fullName evidence="2 8">Shikimate dehydrogenase (NADP(+))</fullName>
        <shortName evidence="8">SDH</shortName>
        <ecNumber evidence="2 8">1.1.1.25</ecNumber>
    </recommendedName>
</protein>
<evidence type="ECO:0000256" key="3">
    <source>
        <dbReference type="ARBA" id="ARBA00022605"/>
    </source>
</evidence>
<evidence type="ECO:0000256" key="4">
    <source>
        <dbReference type="ARBA" id="ARBA00022857"/>
    </source>
</evidence>
<organism evidence="12 13">
    <name type="scientific">Aequoribacter fuscus</name>
    <dbReference type="NCBI Taxonomy" id="2518989"/>
    <lineage>
        <taxon>Bacteria</taxon>
        <taxon>Pseudomonadati</taxon>
        <taxon>Pseudomonadota</taxon>
        <taxon>Gammaproteobacteria</taxon>
        <taxon>Cellvibrionales</taxon>
        <taxon>Halieaceae</taxon>
        <taxon>Aequoribacter</taxon>
    </lineage>
</organism>
<name>F3L0W8_9GAMM</name>
<keyword evidence="13" id="KW-1185">Reference proteome</keyword>
<dbReference type="InterPro" id="IPR013708">
    <property type="entry name" value="Shikimate_DH-bd_N"/>
</dbReference>
<feature type="active site" description="Proton acceptor" evidence="8">
    <location>
        <position position="75"/>
    </location>
</feature>
<dbReference type="InterPro" id="IPR006151">
    <property type="entry name" value="Shikm_DH/Glu-tRNA_Rdtase"/>
</dbReference>
<dbReference type="NCBIfam" id="TIGR00507">
    <property type="entry name" value="aroE"/>
    <property type="match status" value="1"/>
</dbReference>
<dbReference type="GO" id="GO:0050661">
    <property type="term" value="F:NADP binding"/>
    <property type="evidence" value="ECO:0007669"/>
    <property type="project" value="InterPro"/>
</dbReference>
<dbReference type="EMBL" id="AEIG01000025">
    <property type="protein sequence ID" value="EGG30076.1"/>
    <property type="molecule type" value="Genomic_DNA"/>
</dbReference>
<dbReference type="RefSeq" id="WP_009575350.1">
    <property type="nucleotide sequence ID" value="NZ_AEIG01000025.1"/>
</dbReference>
<dbReference type="InterPro" id="IPR046346">
    <property type="entry name" value="Aminoacid_DH-like_N_sf"/>
</dbReference>
<keyword evidence="4 8" id="KW-0521">NADP</keyword>
<comment type="similarity">
    <text evidence="8">Belongs to the shikimate dehydrogenase family.</text>
</comment>
<feature type="binding site" evidence="8">
    <location>
        <position position="71"/>
    </location>
    <ligand>
        <name>shikimate</name>
        <dbReference type="ChEBI" id="CHEBI:36208"/>
    </ligand>
</feature>
<evidence type="ECO:0000259" key="11">
    <source>
        <dbReference type="Pfam" id="PF18317"/>
    </source>
</evidence>
<evidence type="ECO:0000256" key="2">
    <source>
        <dbReference type="ARBA" id="ARBA00012962"/>
    </source>
</evidence>
<dbReference type="Pfam" id="PF08501">
    <property type="entry name" value="Shikimate_dh_N"/>
    <property type="match status" value="1"/>
</dbReference>
<dbReference type="GO" id="GO:0008652">
    <property type="term" value="P:amino acid biosynthetic process"/>
    <property type="evidence" value="ECO:0007669"/>
    <property type="project" value="UniProtKB-KW"/>
</dbReference>
<evidence type="ECO:0000259" key="10">
    <source>
        <dbReference type="Pfam" id="PF08501"/>
    </source>
</evidence>
<comment type="catalytic activity">
    <reaction evidence="7 8">
        <text>shikimate + NADP(+) = 3-dehydroshikimate + NADPH + H(+)</text>
        <dbReference type="Rhea" id="RHEA:17737"/>
        <dbReference type="ChEBI" id="CHEBI:15378"/>
        <dbReference type="ChEBI" id="CHEBI:16630"/>
        <dbReference type="ChEBI" id="CHEBI:36208"/>
        <dbReference type="ChEBI" id="CHEBI:57783"/>
        <dbReference type="ChEBI" id="CHEBI:58349"/>
        <dbReference type="EC" id="1.1.1.25"/>
    </reaction>
</comment>
<dbReference type="Pfam" id="PF01488">
    <property type="entry name" value="Shikimate_DH"/>
    <property type="match status" value="1"/>
</dbReference>
<dbReference type="GO" id="GO:0005829">
    <property type="term" value="C:cytosol"/>
    <property type="evidence" value="ECO:0007669"/>
    <property type="project" value="TreeGrafter"/>
</dbReference>